<evidence type="ECO:0000256" key="1">
    <source>
        <dbReference type="ARBA" id="ARBA00023239"/>
    </source>
</evidence>
<dbReference type="InterPro" id="IPR018110">
    <property type="entry name" value="Mandel_Rmase/mucon_lact_enz_CS"/>
</dbReference>
<dbReference type="Pfam" id="PF02746">
    <property type="entry name" value="MR_MLE_N"/>
    <property type="match status" value="1"/>
</dbReference>
<dbReference type="InterPro" id="IPR036849">
    <property type="entry name" value="Enolase-like_C_sf"/>
</dbReference>
<dbReference type="GO" id="GO:0009063">
    <property type="term" value="P:amino acid catabolic process"/>
    <property type="evidence" value="ECO:0007669"/>
    <property type="project" value="InterPro"/>
</dbReference>
<dbReference type="PROSITE" id="PS00909">
    <property type="entry name" value="MR_MLE_2"/>
    <property type="match status" value="1"/>
</dbReference>
<dbReference type="Gene3D" id="3.30.390.10">
    <property type="entry name" value="Enolase-like, N-terminal domain"/>
    <property type="match status" value="1"/>
</dbReference>
<dbReference type="InterPro" id="IPR034593">
    <property type="entry name" value="DgoD-like"/>
</dbReference>
<dbReference type="InterPro" id="IPR029017">
    <property type="entry name" value="Enolase-like_N"/>
</dbReference>
<dbReference type="PROSITE" id="PS00908">
    <property type="entry name" value="MR_MLE_1"/>
    <property type="match status" value="1"/>
</dbReference>
<accession>A0A4Q7NM35</accession>
<dbReference type="EMBL" id="SGXC01000001">
    <property type="protein sequence ID" value="RZS86018.1"/>
    <property type="molecule type" value="Genomic_DNA"/>
</dbReference>
<dbReference type="SFLD" id="SFLDS00001">
    <property type="entry name" value="Enolase"/>
    <property type="match status" value="1"/>
</dbReference>
<dbReference type="GO" id="GO:0016829">
    <property type="term" value="F:lyase activity"/>
    <property type="evidence" value="ECO:0007669"/>
    <property type="project" value="UniProtKB-KW"/>
</dbReference>
<gene>
    <name evidence="3" type="ORF">EV675_2051</name>
</gene>
<protein>
    <submittedName>
        <fullName evidence="3">L-alanine-DL-glutamate epimerase-like enolase superfamily enzyme</fullName>
    </submittedName>
</protein>
<keyword evidence="1" id="KW-0456">Lyase</keyword>
<evidence type="ECO:0000313" key="3">
    <source>
        <dbReference type="EMBL" id="RZS86018.1"/>
    </source>
</evidence>
<dbReference type="PANTHER" id="PTHR48080:SF2">
    <property type="entry name" value="D-GALACTONATE DEHYDRATASE"/>
    <property type="match status" value="1"/>
</dbReference>
<dbReference type="SUPFAM" id="SSF51604">
    <property type="entry name" value="Enolase C-terminal domain-like"/>
    <property type="match status" value="1"/>
</dbReference>
<dbReference type="SUPFAM" id="SSF54826">
    <property type="entry name" value="Enolase N-terminal domain-like"/>
    <property type="match status" value="1"/>
</dbReference>
<name>A0A4Q7NM35_9BURK</name>
<evidence type="ECO:0000313" key="4">
    <source>
        <dbReference type="Proteomes" id="UP000292445"/>
    </source>
</evidence>
<dbReference type="Pfam" id="PF13378">
    <property type="entry name" value="MR_MLE_C"/>
    <property type="match status" value="1"/>
</dbReference>
<comment type="caution">
    <text evidence="3">The sequence shown here is derived from an EMBL/GenBank/DDBJ whole genome shotgun (WGS) entry which is preliminary data.</text>
</comment>
<dbReference type="Gene3D" id="3.20.20.120">
    <property type="entry name" value="Enolase-like C-terminal domain"/>
    <property type="match status" value="1"/>
</dbReference>
<dbReference type="CDD" id="cd03316">
    <property type="entry name" value="MR_like"/>
    <property type="match status" value="1"/>
</dbReference>
<proteinExistence type="predicted"/>
<evidence type="ECO:0000259" key="2">
    <source>
        <dbReference type="SMART" id="SM00922"/>
    </source>
</evidence>
<dbReference type="RefSeq" id="WP_207221935.1">
    <property type="nucleotide sequence ID" value="NZ_SGXC01000001.1"/>
</dbReference>
<dbReference type="InterPro" id="IPR029065">
    <property type="entry name" value="Enolase_C-like"/>
</dbReference>
<keyword evidence="4" id="KW-1185">Reference proteome</keyword>
<dbReference type="SMART" id="SM00922">
    <property type="entry name" value="MR_MLE"/>
    <property type="match status" value="1"/>
</dbReference>
<dbReference type="SFLD" id="SFLDG00179">
    <property type="entry name" value="mandelate_racemase"/>
    <property type="match status" value="1"/>
</dbReference>
<dbReference type="Proteomes" id="UP000292445">
    <property type="component" value="Unassembled WGS sequence"/>
</dbReference>
<dbReference type="PANTHER" id="PTHR48080">
    <property type="entry name" value="D-GALACTONATE DEHYDRATASE-RELATED"/>
    <property type="match status" value="1"/>
</dbReference>
<dbReference type="InterPro" id="IPR013342">
    <property type="entry name" value="Mandelate_racemase_C"/>
</dbReference>
<reference evidence="3 4" key="1">
    <citation type="submission" date="2019-02" db="EMBL/GenBank/DDBJ databases">
        <title>Genomic Encyclopedia of Type Strains, Phase IV (KMG-IV): sequencing the most valuable type-strain genomes for metagenomic binning, comparative biology and taxonomic classification.</title>
        <authorList>
            <person name="Goeker M."/>
        </authorList>
    </citation>
    <scope>NUCLEOTIDE SEQUENCE [LARGE SCALE GENOMIC DNA]</scope>
    <source>
        <strain evidence="3 4">K24</strain>
    </source>
</reference>
<sequence>MKAAAPLVVRDVQAWATSFPVPASSSVTLGVGRVIKRDAVVVKVTTECGLVGYGESHHGRAHTTIAHFVNSALRPFVVGRDAADVNGIWHHIYMRQLASHGLGAACAMAMSGIDMALWDIRGKAVGWPLHRLLGGAARAVPAYAGGVALGWQDPAALVEEARRHVEAGYRAVKLRLGDSVARDLARVRAVREAFGGELVILADANTAYGVDDARAAMPGLDELGVGWLEEPFPAHDHRSYAQARTFGRVPLAAGENHYTRYEFSRLVDDGVVTVLQPDLSKAGGITETLRIAAMASAHKLPVHLHSSMTGINLAACVHVLAAVDNGGYFEADVSRVNLFRDRLTSTPFAIGDDGCVRPLEGPGLGVEVDEDFLRAHPAIEGPAYV</sequence>
<feature type="domain" description="Mandelate racemase/muconate lactonizing enzyme C-terminal" evidence="2">
    <location>
        <begin position="154"/>
        <end position="250"/>
    </location>
</feature>
<organism evidence="3 4">
    <name type="scientific">Pigmentiphaga kullae</name>
    <dbReference type="NCBI Taxonomy" id="151784"/>
    <lineage>
        <taxon>Bacteria</taxon>
        <taxon>Pseudomonadati</taxon>
        <taxon>Pseudomonadota</taxon>
        <taxon>Betaproteobacteria</taxon>
        <taxon>Burkholderiales</taxon>
        <taxon>Alcaligenaceae</taxon>
        <taxon>Pigmentiphaga</taxon>
    </lineage>
</organism>
<dbReference type="AlphaFoldDB" id="A0A4Q7NM35"/>
<dbReference type="InterPro" id="IPR013341">
    <property type="entry name" value="Mandelate_racemase_N_dom"/>
</dbReference>